<proteinExistence type="predicted"/>
<protein>
    <submittedName>
        <fullName evidence="1">Uncharacterized protein</fullName>
    </submittedName>
</protein>
<gene>
    <name evidence="1" type="ORF">TPAB3V08_LOCUS4127</name>
</gene>
<keyword evidence="2" id="KW-1185">Reference proteome</keyword>
<feature type="non-terminal residue" evidence="1">
    <location>
        <position position="335"/>
    </location>
</feature>
<dbReference type="EMBL" id="CAJPIN010004936">
    <property type="protein sequence ID" value="CAG2057148.1"/>
    <property type="molecule type" value="Genomic_DNA"/>
</dbReference>
<accession>A0ABN7NU74</accession>
<name>A0ABN7NU74_TIMPD</name>
<sequence length="335" mass="37276">IFSQNKESRSNSNFLYNNKIRLDISPGSDAATATAEAFLVFAPPEKKAPTTLMMSGNRLKTAFRNSLKTETLDDLLRISVSRPSLSEFDPTAFLQNLLIDTFIKKTLPYAANHILNYTVFESRERVNSQIVGVAVVAVPVEEHYCLFCSMVSRVGVSVAILELNKTLTEGFGVLNSLNLVRLASVVELSKVLLLQLTGLLPTGSLVFKHQSSVLKLVCQTFHINTVTLQPCNTFFDLNQESSSEQDSFRRDASRLLPQQIRGSLGDRQEEHCHNLLEVVLTWIKITSLAYRSLEWSSTGRVETRREAGGGRRAVLSWGAERVRAGLEYALVPVRG</sequence>
<evidence type="ECO:0000313" key="1">
    <source>
        <dbReference type="EMBL" id="CAG2057148.1"/>
    </source>
</evidence>
<dbReference type="Proteomes" id="UP001153148">
    <property type="component" value="Unassembled WGS sequence"/>
</dbReference>
<comment type="caution">
    <text evidence="1">The sequence shown here is derived from an EMBL/GenBank/DDBJ whole genome shotgun (WGS) entry which is preliminary data.</text>
</comment>
<organism evidence="1 2">
    <name type="scientific">Timema podura</name>
    <name type="common">Walking stick</name>
    <dbReference type="NCBI Taxonomy" id="61482"/>
    <lineage>
        <taxon>Eukaryota</taxon>
        <taxon>Metazoa</taxon>
        <taxon>Ecdysozoa</taxon>
        <taxon>Arthropoda</taxon>
        <taxon>Hexapoda</taxon>
        <taxon>Insecta</taxon>
        <taxon>Pterygota</taxon>
        <taxon>Neoptera</taxon>
        <taxon>Polyneoptera</taxon>
        <taxon>Phasmatodea</taxon>
        <taxon>Timematodea</taxon>
        <taxon>Timematoidea</taxon>
        <taxon>Timematidae</taxon>
        <taxon>Timema</taxon>
    </lineage>
</organism>
<feature type="non-terminal residue" evidence="1">
    <location>
        <position position="1"/>
    </location>
</feature>
<evidence type="ECO:0000313" key="2">
    <source>
        <dbReference type="Proteomes" id="UP001153148"/>
    </source>
</evidence>
<reference evidence="1" key="1">
    <citation type="submission" date="2021-03" db="EMBL/GenBank/DDBJ databases">
        <authorList>
            <person name="Tran Van P."/>
        </authorList>
    </citation>
    <scope>NUCLEOTIDE SEQUENCE</scope>
</reference>